<organism evidence="14 15">
    <name type="scientific">Branchiostoma lanceolatum</name>
    <name type="common">Common lancelet</name>
    <name type="synonym">Amphioxus lanceolatum</name>
    <dbReference type="NCBI Taxonomy" id="7740"/>
    <lineage>
        <taxon>Eukaryota</taxon>
        <taxon>Metazoa</taxon>
        <taxon>Chordata</taxon>
        <taxon>Cephalochordata</taxon>
        <taxon>Leptocardii</taxon>
        <taxon>Amphioxiformes</taxon>
        <taxon>Branchiostomatidae</taxon>
        <taxon>Branchiostoma</taxon>
    </lineage>
</organism>
<dbReference type="GO" id="GO:0005886">
    <property type="term" value="C:plasma membrane"/>
    <property type="evidence" value="ECO:0007669"/>
    <property type="project" value="TreeGrafter"/>
</dbReference>
<keyword evidence="3 11" id="KW-0732">Signal</keyword>
<dbReference type="PANTHER" id="PTHR24269:SF16">
    <property type="entry name" value="PROTEIN SLG1"/>
    <property type="match status" value="1"/>
</dbReference>
<feature type="region of interest" description="Disordered" evidence="9">
    <location>
        <begin position="457"/>
        <end position="606"/>
    </location>
</feature>
<feature type="region of interest" description="Disordered" evidence="9">
    <location>
        <begin position="395"/>
        <end position="418"/>
    </location>
</feature>
<dbReference type="InterPro" id="IPR002889">
    <property type="entry name" value="WSC_carb-bd"/>
</dbReference>
<evidence type="ECO:0000259" key="13">
    <source>
        <dbReference type="PROSITE" id="PS51212"/>
    </source>
</evidence>
<dbReference type="SMART" id="SM00042">
    <property type="entry name" value="CUB"/>
    <property type="match status" value="1"/>
</dbReference>
<evidence type="ECO:0000256" key="6">
    <source>
        <dbReference type="ARBA" id="ARBA00023157"/>
    </source>
</evidence>
<feature type="compositionally biased region" description="Basic and acidic residues" evidence="9">
    <location>
        <begin position="568"/>
        <end position="596"/>
    </location>
</feature>
<evidence type="ECO:0000256" key="9">
    <source>
        <dbReference type="SAM" id="MobiDB-lite"/>
    </source>
</evidence>
<dbReference type="Pfam" id="PF01822">
    <property type="entry name" value="WSC"/>
    <property type="match status" value="1"/>
</dbReference>
<feature type="compositionally biased region" description="Polar residues" evidence="9">
    <location>
        <begin position="516"/>
        <end position="541"/>
    </location>
</feature>
<dbReference type="InterPro" id="IPR043159">
    <property type="entry name" value="Lectin_gal-bd_sf"/>
</dbReference>
<keyword evidence="2 10" id="KW-0812">Transmembrane</keyword>
<protein>
    <submittedName>
        <fullName evidence="14">KREMEN1 protein</fullName>
    </submittedName>
</protein>
<gene>
    <name evidence="14" type="primary">KREMEN1</name>
    <name evidence="14" type="ORF">BLAG_LOCUS24449</name>
</gene>
<feature type="domain" description="WSC" evidence="13">
    <location>
        <begin position="109"/>
        <end position="203"/>
    </location>
</feature>
<evidence type="ECO:0000259" key="12">
    <source>
        <dbReference type="PROSITE" id="PS01180"/>
    </source>
</evidence>
<accession>A0A8K0ABM7</accession>
<evidence type="ECO:0000256" key="7">
    <source>
        <dbReference type="ARBA" id="ARBA00023180"/>
    </source>
</evidence>
<feature type="signal peptide" evidence="11">
    <location>
        <begin position="1"/>
        <end position="18"/>
    </location>
</feature>
<feature type="domain" description="CUB" evidence="12">
    <location>
        <begin position="191"/>
        <end position="318"/>
    </location>
</feature>
<evidence type="ECO:0000256" key="2">
    <source>
        <dbReference type="ARBA" id="ARBA00022692"/>
    </source>
</evidence>
<keyword evidence="5 10" id="KW-0472">Membrane</keyword>
<feature type="compositionally biased region" description="Polar residues" evidence="9">
    <location>
        <begin position="269"/>
        <end position="285"/>
    </location>
</feature>
<proteinExistence type="predicted"/>
<evidence type="ECO:0000256" key="1">
    <source>
        <dbReference type="ARBA" id="ARBA00004167"/>
    </source>
</evidence>
<dbReference type="SMART" id="SM00321">
    <property type="entry name" value="WSC"/>
    <property type="match status" value="1"/>
</dbReference>
<feature type="chain" id="PRO_5035474857" evidence="11">
    <location>
        <begin position="19"/>
        <end position="637"/>
    </location>
</feature>
<evidence type="ECO:0000256" key="11">
    <source>
        <dbReference type="SAM" id="SignalP"/>
    </source>
</evidence>
<dbReference type="PROSITE" id="PS51212">
    <property type="entry name" value="WSC"/>
    <property type="match status" value="1"/>
</dbReference>
<dbReference type="Gene3D" id="2.60.120.740">
    <property type="match status" value="1"/>
</dbReference>
<dbReference type="OrthoDB" id="4781at2759"/>
<feature type="compositionally biased region" description="Polar residues" evidence="9">
    <location>
        <begin position="398"/>
        <end position="414"/>
    </location>
</feature>
<sequence length="637" mass="68778">MGQRFCTILLLSFTAVWARSSGIHAVTVVLDEGVGRTIECPRPLVQRLNITSARYVTGTCESPGALQTLQARCGGEPSCTVRAGDNVFGARDSCPGQSRLEFSYECRNLPGYHGCFEDSRWDRALIGHEWESHSLTIQDCLQRCRSRGFKYAGVESADECFCGNNEDFGRHGMKPMSECNLRCARDDQQFCGGHWRIEVFESFMGGPCVNQTLDGAQHYVYSPDFPGLYPRSKTCEWTGRARGDRVVKLHFEHFNLSSGDVITVRDGSESSQDLTPTSGLTGTTIPTVPASSGSALWVQFRSDDGRDTRGRFIFWSQEIGHCGPVPLPPDAGTAAAPYAGNVGVGETATVICNSGVLVWVRCGEGGRFNDTGPYCQDETTAVSSTASSVQTPHYFSTPGLSTSPDGLNPSNNAGQEGEGTGSTVTFIAVGVVVPLVVIATVAAAVVLCKRRRTAKNGWKKQASYHDDGHENMAHPGVGSQRPGSGSGSDDYELPMETVQPPQPSSDYQELRPAVYQSLQRNTASKSPGSAQASPHEFTSSRVGAPPGENVGLSSHEARCVVNGGTEDPGEHLYAESDDGRPDKSVKPGRRGDRTENKSPVPPVNHSFTENELYETTDDVTRRHSTGLVENSLYLEIN</sequence>
<evidence type="ECO:0000256" key="5">
    <source>
        <dbReference type="ARBA" id="ARBA00023136"/>
    </source>
</evidence>
<dbReference type="AlphaFoldDB" id="A0A8K0ABM7"/>
<evidence type="ECO:0000256" key="10">
    <source>
        <dbReference type="SAM" id="Phobius"/>
    </source>
</evidence>
<evidence type="ECO:0000256" key="8">
    <source>
        <dbReference type="PROSITE-ProRule" id="PRU00059"/>
    </source>
</evidence>
<keyword evidence="4 10" id="KW-1133">Transmembrane helix</keyword>
<evidence type="ECO:0000256" key="4">
    <source>
        <dbReference type="ARBA" id="ARBA00022989"/>
    </source>
</evidence>
<keyword evidence="15" id="KW-1185">Reference proteome</keyword>
<dbReference type="EMBL" id="OV696694">
    <property type="protein sequence ID" value="CAH1272956.1"/>
    <property type="molecule type" value="Genomic_DNA"/>
</dbReference>
<dbReference type="PANTHER" id="PTHR24269">
    <property type="entry name" value="KREMEN PROTEIN"/>
    <property type="match status" value="1"/>
</dbReference>
<dbReference type="Proteomes" id="UP000838412">
    <property type="component" value="Chromosome 9"/>
</dbReference>
<name>A0A8K0ABM7_BRALA</name>
<reference evidence="14" key="1">
    <citation type="submission" date="2022-01" db="EMBL/GenBank/DDBJ databases">
        <authorList>
            <person name="Braso-Vives M."/>
        </authorList>
    </citation>
    <scope>NUCLEOTIDE SEQUENCE</scope>
</reference>
<evidence type="ECO:0000256" key="3">
    <source>
        <dbReference type="ARBA" id="ARBA00022729"/>
    </source>
</evidence>
<dbReference type="SUPFAM" id="SSF49854">
    <property type="entry name" value="Spermadhesin, CUB domain"/>
    <property type="match status" value="1"/>
</dbReference>
<dbReference type="CDD" id="cd00041">
    <property type="entry name" value="CUB"/>
    <property type="match status" value="1"/>
</dbReference>
<evidence type="ECO:0000313" key="15">
    <source>
        <dbReference type="Proteomes" id="UP000838412"/>
    </source>
</evidence>
<dbReference type="Pfam" id="PF00431">
    <property type="entry name" value="CUB"/>
    <property type="match status" value="1"/>
</dbReference>
<dbReference type="Gene3D" id="2.60.120.290">
    <property type="entry name" value="Spermadhesin, CUB domain"/>
    <property type="match status" value="1"/>
</dbReference>
<comment type="caution">
    <text evidence="8">Lacks conserved residue(s) required for the propagation of feature annotation.</text>
</comment>
<feature type="region of interest" description="Disordered" evidence="9">
    <location>
        <begin position="266"/>
        <end position="285"/>
    </location>
</feature>
<dbReference type="InterPro" id="IPR051836">
    <property type="entry name" value="Kremen_rcpt"/>
</dbReference>
<dbReference type="PROSITE" id="PS01180">
    <property type="entry name" value="CUB"/>
    <property type="match status" value="1"/>
</dbReference>
<feature type="transmembrane region" description="Helical" evidence="10">
    <location>
        <begin position="426"/>
        <end position="448"/>
    </location>
</feature>
<dbReference type="InterPro" id="IPR035914">
    <property type="entry name" value="Sperma_CUB_dom_sf"/>
</dbReference>
<evidence type="ECO:0000313" key="14">
    <source>
        <dbReference type="EMBL" id="CAH1272956.1"/>
    </source>
</evidence>
<dbReference type="InterPro" id="IPR000859">
    <property type="entry name" value="CUB_dom"/>
</dbReference>
<comment type="subcellular location">
    <subcellularLocation>
        <location evidence="1">Membrane</location>
        <topology evidence="1">Single-pass membrane protein</topology>
    </subcellularLocation>
</comment>
<keyword evidence="6" id="KW-1015">Disulfide bond</keyword>
<feature type="compositionally biased region" description="Basic and acidic residues" evidence="9">
    <location>
        <begin position="463"/>
        <end position="472"/>
    </location>
</feature>
<keyword evidence="7" id="KW-0325">Glycoprotein</keyword>